<keyword evidence="2" id="KW-1185">Reference proteome</keyword>
<evidence type="ECO:0000313" key="2">
    <source>
        <dbReference type="Proteomes" id="UP000515947"/>
    </source>
</evidence>
<name>A0A7G9R8Y0_9ACTN</name>
<accession>A0A7G9R8Y0</accession>
<dbReference type="EMBL" id="CP060713">
    <property type="protein sequence ID" value="QNN52055.1"/>
    <property type="molecule type" value="Genomic_DNA"/>
</dbReference>
<protein>
    <submittedName>
        <fullName evidence="1">Uncharacterized protein</fullName>
    </submittedName>
</protein>
<dbReference type="RefSeq" id="WP_187577898.1">
    <property type="nucleotide sequence ID" value="NZ_CP060713.1"/>
</dbReference>
<reference evidence="1 2" key="1">
    <citation type="submission" date="2020-08" db="EMBL/GenBank/DDBJ databases">
        <title>Genome sequence of Nocardioides mesophilus KACC 16243T.</title>
        <authorList>
            <person name="Hyun D.-W."/>
            <person name="Bae J.-W."/>
        </authorList>
    </citation>
    <scope>NUCLEOTIDE SEQUENCE [LARGE SCALE GENOMIC DNA]</scope>
    <source>
        <strain evidence="1 2">KACC 16243</strain>
    </source>
</reference>
<dbReference type="AlphaFoldDB" id="A0A7G9R8Y0"/>
<evidence type="ECO:0000313" key="1">
    <source>
        <dbReference type="EMBL" id="QNN52055.1"/>
    </source>
</evidence>
<gene>
    <name evidence="1" type="ORF">H9L09_16295</name>
</gene>
<dbReference type="Proteomes" id="UP000515947">
    <property type="component" value="Chromosome"/>
</dbReference>
<proteinExistence type="predicted"/>
<organism evidence="1 2">
    <name type="scientific">Nocardioides mesophilus</name>
    <dbReference type="NCBI Taxonomy" id="433659"/>
    <lineage>
        <taxon>Bacteria</taxon>
        <taxon>Bacillati</taxon>
        <taxon>Actinomycetota</taxon>
        <taxon>Actinomycetes</taxon>
        <taxon>Propionibacteriales</taxon>
        <taxon>Nocardioidaceae</taxon>
        <taxon>Nocardioides</taxon>
    </lineage>
</organism>
<dbReference type="KEGG" id="nmes:H9L09_16295"/>
<sequence>MRLEAALDRLFPFARAIDVVVPLTDEGGFLAELVLPVKAGETQLQVCRIRQGSDEGPWEDRLRWRGPGHRASDGHGRWSFLAAWDGVASIEEVQALVMFRLVRDPQLGDTEPQR</sequence>